<reference evidence="1" key="1">
    <citation type="submission" date="2014-07" db="EMBL/GenBank/DDBJ databases">
        <authorList>
            <person name="Martin A.A"/>
            <person name="De Silva N."/>
        </authorList>
    </citation>
    <scope>NUCLEOTIDE SEQUENCE</scope>
</reference>
<dbReference type="AlphaFoldDB" id="A0A0K0FBT0"/>
<sequence length="81" mass="9071">MVIEKRGRRALGIKIIVQMKHLMRGHILTCRYEEGRIHGQAVTSEASSLQRKASTFPKNADLAGKQVTSEANEVLVIFYST</sequence>
<organism evidence="1 2">
    <name type="scientific">Strongyloides venezuelensis</name>
    <name type="common">Threadworm</name>
    <dbReference type="NCBI Taxonomy" id="75913"/>
    <lineage>
        <taxon>Eukaryota</taxon>
        <taxon>Metazoa</taxon>
        <taxon>Ecdysozoa</taxon>
        <taxon>Nematoda</taxon>
        <taxon>Chromadorea</taxon>
        <taxon>Rhabditida</taxon>
        <taxon>Tylenchina</taxon>
        <taxon>Panagrolaimomorpha</taxon>
        <taxon>Strongyloidoidea</taxon>
        <taxon>Strongyloididae</taxon>
        <taxon>Strongyloides</taxon>
    </lineage>
</organism>
<keyword evidence="1" id="KW-1185">Reference proteome</keyword>
<dbReference type="WBParaSite" id="SVE_0629400.1">
    <property type="protein sequence ID" value="SVE_0629400.1"/>
    <property type="gene ID" value="SVE_0629400"/>
</dbReference>
<accession>A0A0K0FBT0</accession>
<dbReference type="Proteomes" id="UP000035680">
    <property type="component" value="Unassembled WGS sequence"/>
</dbReference>
<evidence type="ECO:0000313" key="2">
    <source>
        <dbReference type="WBParaSite" id="SVE_0629400.1"/>
    </source>
</evidence>
<reference evidence="2" key="2">
    <citation type="submission" date="2015-08" db="UniProtKB">
        <authorList>
            <consortium name="WormBaseParasite"/>
        </authorList>
    </citation>
    <scope>IDENTIFICATION</scope>
</reference>
<name>A0A0K0FBT0_STRVS</name>
<protein>
    <submittedName>
        <fullName evidence="2">Uncharacterized protein</fullName>
    </submittedName>
</protein>
<evidence type="ECO:0000313" key="1">
    <source>
        <dbReference type="Proteomes" id="UP000035680"/>
    </source>
</evidence>
<proteinExistence type="predicted"/>